<comment type="caution">
    <text evidence="9">The sequence shown here is derived from an EMBL/GenBank/DDBJ whole genome shotgun (WGS) entry which is preliminary data.</text>
</comment>
<reference evidence="9" key="2">
    <citation type="submission" date="2021-04" db="EMBL/GenBank/DDBJ databases">
        <authorList>
            <person name="Gilroy R."/>
        </authorList>
    </citation>
    <scope>NUCLEOTIDE SEQUENCE</scope>
    <source>
        <strain evidence="9">CHK180-15479</strain>
    </source>
</reference>
<evidence type="ECO:0000256" key="7">
    <source>
        <dbReference type="SAM" id="MobiDB-lite"/>
    </source>
</evidence>
<feature type="compositionally biased region" description="Low complexity" evidence="7">
    <location>
        <begin position="188"/>
        <end position="203"/>
    </location>
</feature>
<keyword evidence="2 8" id="KW-0812">Transmembrane</keyword>
<feature type="transmembrane region" description="Helical" evidence="8">
    <location>
        <begin position="12"/>
        <end position="33"/>
    </location>
</feature>
<evidence type="ECO:0000256" key="4">
    <source>
        <dbReference type="ARBA" id="ARBA00023136"/>
    </source>
</evidence>
<keyword evidence="5" id="KW-0456">Lyase</keyword>
<dbReference type="Proteomes" id="UP000823910">
    <property type="component" value="Unassembled WGS sequence"/>
</dbReference>
<evidence type="ECO:0000313" key="10">
    <source>
        <dbReference type="Proteomes" id="UP000823910"/>
    </source>
</evidence>
<evidence type="ECO:0000256" key="2">
    <source>
        <dbReference type="ARBA" id="ARBA00022692"/>
    </source>
</evidence>
<feature type="region of interest" description="Disordered" evidence="7">
    <location>
        <begin position="127"/>
        <end position="247"/>
    </location>
</feature>
<dbReference type="GO" id="GO:0016829">
    <property type="term" value="F:lyase activity"/>
    <property type="evidence" value="ECO:0007669"/>
    <property type="project" value="UniProtKB-KW"/>
</dbReference>
<evidence type="ECO:0000256" key="5">
    <source>
        <dbReference type="ARBA" id="ARBA00023239"/>
    </source>
</evidence>
<keyword evidence="1" id="KW-1003">Cell membrane</keyword>
<accession>A0A9D2N1T6</accession>
<dbReference type="Pfam" id="PF02618">
    <property type="entry name" value="YceG"/>
    <property type="match status" value="1"/>
</dbReference>
<evidence type="ECO:0000256" key="3">
    <source>
        <dbReference type="ARBA" id="ARBA00022989"/>
    </source>
</evidence>
<dbReference type="AlphaFoldDB" id="A0A9D2N1T6"/>
<proteinExistence type="predicted"/>
<name>A0A9D2N1T6_9FIRM</name>
<dbReference type="GO" id="GO:0071555">
    <property type="term" value="P:cell wall organization"/>
    <property type="evidence" value="ECO:0007669"/>
    <property type="project" value="UniProtKB-KW"/>
</dbReference>
<dbReference type="EMBL" id="DWWT01000045">
    <property type="protein sequence ID" value="HJC06362.1"/>
    <property type="molecule type" value="Genomic_DNA"/>
</dbReference>
<evidence type="ECO:0000256" key="6">
    <source>
        <dbReference type="ARBA" id="ARBA00023316"/>
    </source>
</evidence>
<organism evidence="9 10">
    <name type="scientific">Candidatus Enterocloster excrementipullorum</name>
    <dbReference type="NCBI Taxonomy" id="2838559"/>
    <lineage>
        <taxon>Bacteria</taxon>
        <taxon>Bacillati</taxon>
        <taxon>Bacillota</taxon>
        <taxon>Clostridia</taxon>
        <taxon>Lachnospirales</taxon>
        <taxon>Lachnospiraceae</taxon>
        <taxon>Enterocloster</taxon>
    </lineage>
</organism>
<sequence>MSKTTREINKITTTVISISVKLIVYALVILLLYEAVTRGFAFGHEIFYAEAAEEEPGRDVRVTISAEDSLQDTAAILAEHGLITNEFAFVFQGMFYDYSDIYPGTYTFNTSMTSKEILQVLNEAPEEELIQETQQSAETAAEEDAKPAEASAEAGEAGLPEEAQAEEAGAGINARAAAADGAQEEHAQASAEAAAAGETEVSAGQEAVAFSLDNGDESVNANDRYYAGEEIEQEGGWIEDVAGEEAP</sequence>
<protein>
    <submittedName>
        <fullName evidence="9">Endolytic transglycosylase MltG</fullName>
    </submittedName>
</protein>
<gene>
    <name evidence="9" type="ORF">H9704_09435</name>
</gene>
<feature type="compositionally biased region" description="Low complexity" evidence="7">
    <location>
        <begin position="148"/>
        <end position="181"/>
    </location>
</feature>
<dbReference type="Gene3D" id="3.30.1490.480">
    <property type="entry name" value="Endolytic murein transglycosylase"/>
    <property type="match status" value="1"/>
</dbReference>
<evidence type="ECO:0000256" key="8">
    <source>
        <dbReference type="SAM" id="Phobius"/>
    </source>
</evidence>
<dbReference type="PANTHER" id="PTHR30518:SF2">
    <property type="entry name" value="ENDOLYTIC MUREIN TRANSGLYCOSYLASE"/>
    <property type="match status" value="1"/>
</dbReference>
<keyword evidence="3 8" id="KW-1133">Transmembrane helix</keyword>
<evidence type="ECO:0000256" key="1">
    <source>
        <dbReference type="ARBA" id="ARBA00022475"/>
    </source>
</evidence>
<keyword evidence="4 8" id="KW-0472">Membrane</keyword>
<evidence type="ECO:0000313" key="9">
    <source>
        <dbReference type="EMBL" id="HJC06362.1"/>
    </source>
</evidence>
<dbReference type="InterPro" id="IPR003770">
    <property type="entry name" value="MLTG-like"/>
</dbReference>
<keyword evidence="6" id="KW-0961">Cell wall biogenesis/degradation</keyword>
<dbReference type="PANTHER" id="PTHR30518">
    <property type="entry name" value="ENDOLYTIC MUREIN TRANSGLYCOSYLASE"/>
    <property type="match status" value="1"/>
</dbReference>
<reference evidence="9" key="1">
    <citation type="journal article" date="2021" name="PeerJ">
        <title>Extensive microbial diversity within the chicken gut microbiome revealed by metagenomics and culture.</title>
        <authorList>
            <person name="Gilroy R."/>
            <person name="Ravi A."/>
            <person name="Getino M."/>
            <person name="Pursley I."/>
            <person name="Horton D.L."/>
            <person name="Alikhan N.F."/>
            <person name="Baker D."/>
            <person name="Gharbi K."/>
            <person name="Hall N."/>
            <person name="Watson M."/>
            <person name="Adriaenssens E.M."/>
            <person name="Foster-Nyarko E."/>
            <person name="Jarju S."/>
            <person name="Secka A."/>
            <person name="Antonio M."/>
            <person name="Oren A."/>
            <person name="Chaudhuri R.R."/>
            <person name="La Ragione R."/>
            <person name="Hildebrand F."/>
            <person name="Pallen M.J."/>
        </authorList>
    </citation>
    <scope>NUCLEOTIDE SEQUENCE</scope>
    <source>
        <strain evidence="9">CHK180-15479</strain>
    </source>
</reference>